<dbReference type="InterPro" id="IPR000510">
    <property type="entry name" value="Nase/OxRdtase_comp1"/>
</dbReference>
<dbReference type="Gene3D" id="3.40.50.1980">
    <property type="entry name" value="Nitrogenase molybdenum iron protein domain"/>
    <property type="match status" value="2"/>
</dbReference>
<dbReference type="InterPro" id="IPR049939">
    <property type="entry name" value="NifE-like"/>
</dbReference>
<feature type="domain" description="Nitrogenase/oxidoreductase component 1" evidence="1">
    <location>
        <begin position="17"/>
        <end position="230"/>
    </location>
</feature>
<evidence type="ECO:0000259" key="1">
    <source>
        <dbReference type="Pfam" id="PF00148"/>
    </source>
</evidence>
<evidence type="ECO:0000313" key="2">
    <source>
        <dbReference type="EMBL" id="MQM72555.1"/>
    </source>
</evidence>
<name>A0A6L5GQL8_9FIRM</name>
<dbReference type="PANTHER" id="PTHR42956:SF1">
    <property type="entry name" value="NITROGENASE IRON-MOLYBDENUM COFACTOR BIOSYNTHESIS PROTEIN NIFE"/>
    <property type="match status" value="1"/>
</dbReference>
<protein>
    <submittedName>
        <fullName evidence="2">Nitrogenase molybdenum-iron protein</fullName>
    </submittedName>
</protein>
<gene>
    <name evidence="2" type="ORF">FRC53_03835</name>
</gene>
<dbReference type="GO" id="GO:0016491">
    <property type="term" value="F:oxidoreductase activity"/>
    <property type="evidence" value="ECO:0007669"/>
    <property type="project" value="InterPro"/>
</dbReference>
<reference evidence="2" key="1">
    <citation type="journal article" date="2020" name="Appl. Environ. Microbiol.">
        <title>Medium-Chain Fatty Acid Synthesis by 'Candidatus Weimeria bifida' gen. nov., sp. nov., and 'Candidatus Pseudoramibacter fermentans' sp. nov.</title>
        <authorList>
            <person name="Scarborough M.J."/>
            <person name="Myers K.S."/>
            <person name="Donohue T.J."/>
            <person name="Noguera D.R."/>
        </authorList>
    </citation>
    <scope>NUCLEOTIDE SEQUENCE</scope>
    <source>
        <strain evidence="2">EUB1.1</strain>
    </source>
</reference>
<organism evidence="2 3">
    <name type="scientific">Candidatus Pseudoramibacter fermentans</name>
    <dbReference type="NCBI Taxonomy" id="2594427"/>
    <lineage>
        <taxon>Bacteria</taxon>
        <taxon>Bacillati</taxon>
        <taxon>Bacillota</taxon>
        <taxon>Clostridia</taxon>
        <taxon>Eubacteriales</taxon>
        <taxon>Eubacteriaceae</taxon>
        <taxon>Pseudoramibacter</taxon>
    </lineage>
</organism>
<dbReference type="PANTHER" id="PTHR42956">
    <property type="entry name" value="NITROGENASE IRON-MOLYBDENUM COFACTOR BIOSYNTHESIS PROTEIN NIFE"/>
    <property type="match status" value="1"/>
</dbReference>
<sequence>MKGLRKVLTPFAPDQSGAVSVLYALGGAVIIVDAGGCTGNICGFDEPRFETQAAAVFSAGLRDMDAILGRDQLLVDKAVEIAESLHPKFAALVGTPVPAVIGTDLKSLCRLIEKKSGVPAFAVATNGFKLYDAGCEQAFWTLFKKFCTDRFQTSRKGIGVLGATPFDCDLDALDAFLEAHPACTAYGWSQDEGLDAFADGASAERNLVVAPDGLKAAKWLDRHFGVPYKLYDPMAAQFAESVPDVSGKRILAVHQQVAVDSARQVWLARGAASVTGATWFMSLKELAQPGDLKLKEEDDFERAAAEGGCDIIAADPTLKPLAKRFAGQWIDWPHFAISGKRLNPHE</sequence>
<keyword evidence="3" id="KW-1185">Reference proteome</keyword>
<accession>A0A6L5GQL8</accession>
<dbReference type="EMBL" id="VOGB01000004">
    <property type="protein sequence ID" value="MQM72555.1"/>
    <property type="molecule type" value="Genomic_DNA"/>
</dbReference>
<comment type="caution">
    <text evidence="2">The sequence shown here is derived from an EMBL/GenBank/DDBJ whole genome shotgun (WGS) entry which is preliminary data.</text>
</comment>
<dbReference type="SUPFAM" id="SSF53807">
    <property type="entry name" value="Helical backbone' metal receptor"/>
    <property type="match status" value="1"/>
</dbReference>
<dbReference type="Pfam" id="PF00148">
    <property type="entry name" value="Oxidored_nitro"/>
    <property type="match status" value="1"/>
</dbReference>
<proteinExistence type="predicted"/>
<dbReference type="AlphaFoldDB" id="A0A6L5GQL8"/>
<dbReference type="Proteomes" id="UP000473648">
    <property type="component" value="Unassembled WGS sequence"/>
</dbReference>
<evidence type="ECO:0000313" key="3">
    <source>
        <dbReference type="Proteomes" id="UP000473648"/>
    </source>
</evidence>